<gene>
    <name evidence="1" type="ORF">F0562_000417</name>
</gene>
<evidence type="ECO:0000313" key="2">
    <source>
        <dbReference type="Proteomes" id="UP000325577"/>
    </source>
</evidence>
<reference evidence="1 2" key="1">
    <citation type="submission" date="2019-09" db="EMBL/GenBank/DDBJ databases">
        <title>A chromosome-level genome assembly of the Chinese tupelo Nyssa sinensis.</title>
        <authorList>
            <person name="Yang X."/>
            <person name="Kang M."/>
            <person name="Yang Y."/>
            <person name="Xiong H."/>
            <person name="Wang M."/>
            <person name="Zhang Z."/>
            <person name="Wang Z."/>
            <person name="Wu H."/>
            <person name="Ma T."/>
            <person name="Liu J."/>
            <person name="Xi Z."/>
        </authorList>
    </citation>
    <scope>NUCLEOTIDE SEQUENCE [LARGE SCALE GENOMIC DNA]</scope>
    <source>
        <strain evidence="1">J267</strain>
        <tissue evidence="1">Leaf</tissue>
    </source>
</reference>
<name>A0A5J5BZZ3_9ASTE</name>
<keyword evidence="2" id="KW-1185">Reference proteome</keyword>
<sequence length="109" mass="12664">MDSYRPGRICRKSKERGIIRSHCWSELQIILTATDSNNFQLLNDKCKRYQHLKLVCIKDLPVEASKKTPGRDRPSPSPPKLSTIYIYTLGMVRDGSRRLHRAGRIRRRG</sequence>
<accession>A0A5J5BZZ3</accession>
<evidence type="ECO:0000313" key="1">
    <source>
        <dbReference type="EMBL" id="KAA8548733.1"/>
    </source>
</evidence>
<organism evidence="1 2">
    <name type="scientific">Nyssa sinensis</name>
    <dbReference type="NCBI Taxonomy" id="561372"/>
    <lineage>
        <taxon>Eukaryota</taxon>
        <taxon>Viridiplantae</taxon>
        <taxon>Streptophyta</taxon>
        <taxon>Embryophyta</taxon>
        <taxon>Tracheophyta</taxon>
        <taxon>Spermatophyta</taxon>
        <taxon>Magnoliopsida</taxon>
        <taxon>eudicotyledons</taxon>
        <taxon>Gunneridae</taxon>
        <taxon>Pentapetalae</taxon>
        <taxon>asterids</taxon>
        <taxon>Cornales</taxon>
        <taxon>Nyssaceae</taxon>
        <taxon>Nyssa</taxon>
    </lineage>
</organism>
<dbReference type="Proteomes" id="UP000325577">
    <property type="component" value="Linkage Group LG0"/>
</dbReference>
<protein>
    <submittedName>
        <fullName evidence="1">Uncharacterized protein</fullName>
    </submittedName>
</protein>
<dbReference type="AlphaFoldDB" id="A0A5J5BZZ3"/>
<dbReference type="EMBL" id="CM018031">
    <property type="protein sequence ID" value="KAA8548733.1"/>
    <property type="molecule type" value="Genomic_DNA"/>
</dbReference>
<proteinExistence type="predicted"/>